<dbReference type="InterPro" id="IPR050147">
    <property type="entry name" value="Ser/Thr_Dehydratase"/>
</dbReference>
<evidence type="ECO:0000256" key="7">
    <source>
        <dbReference type="ARBA" id="ARBA00022624"/>
    </source>
</evidence>
<dbReference type="Pfam" id="PF00585">
    <property type="entry name" value="Thr_dehydrat_C"/>
    <property type="match status" value="2"/>
</dbReference>
<keyword evidence="10" id="KW-0456">Lyase</keyword>
<dbReference type="InterPro" id="IPR036052">
    <property type="entry name" value="TrpB-like_PALP_sf"/>
</dbReference>
<dbReference type="GO" id="GO:0006565">
    <property type="term" value="P:L-serine catabolic process"/>
    <property type="evidence" value="ECO:0007669"/>
    <property type="project" value="TreeGrafter"/>
</dbReference>
<feature type="domain" description="ACT-like" evidence="12">
    <location>
        <begin position="436"/>
        <end position="507"/>
    </location>
</feature>
<evidence type="ECO:0000256" key="4">
    <source>
        <dbReference type="ARBA" id="ARBA00010869"/>
    </source>
</evidence>
<evidence type="ECO:0000256" key="8">
    <source>
        <dbReference type="ARBA" id="ARBA00022737"/>
    </source>
</evidence>
<protein>
    <recommendedName>
        <fullName evidence="5">threonine ammonia-lyase</fullName>
        <ecNumber evidence="5">4.3.1.19</ecNumber>
    </recommendedName>
</protein>
<accession>A0A5E8CLN8</accession>
<evidence type="ECO:0000313" key="13">
    <source>
        <dbReference type="EMBL" id="VVU94310.1"/>
    </source>
</evidence>
<keyword evidence="9" id="KW-0663">Pyridoxal phosphate</keyword>
<dbReference type="Gene3D" id="3.40.1020.10">
    <property type="entry name" value="Biosynthetic Threonine Deaminase, Domain 3"/>
    <property type="match status" value="1"/>
</dbReference>
<proteinExistence type="inferred from homology"/>
<evidence type="ECO:0000256" key="3">
    <source>
        <dbReference type="ARBA" id="ARBA00004810"/>
    </source>
</evidence>
<comment type="pathway">
    <text evidence="3">Amino-acid biosynthesis; L-isoleucine biosynthesis; 2-oxobutanoate from L-threonine: step 1/1.</text>
</comment>
<dbReference type="UniPathway" id="UPA00047">
    <property type="reaction ID" value="UER00054"/>
</dbReference>
<dbReference type="NCBIfam" id="TIGR01124">
    <property type="entry name" value="ilvA_2Cterm"/>
    <property type="match status" value="1"/>
</dbReference>
<dbReference type="SUPFAM" id="SSF53686">
    <property type="entry name" value="Tryptophan synthase beta subunit-like PLP-dependent enzymes"/>
    <property type="match status" value="1"/>
</dbReference>
<keyword evidence="11" id="KW-0100">Branched-chain amino acid biosynthesis</keyword>
<dbReference type="CDD" id="cd04907">
    <property type="entry name" value="ACT_ThrD-I_2"/>
    <property type="match status" value="1"/>
</dbReference>
<dbReference type="GO" id="GO:0003941">
    <property type="term" value="F:L-serine ammonia-lyase activity"/>
    <property type="evidence" value="ECO:0007669"/>
    <property type="project" value="TreeGrafter"/>
</dbReference>
<dbReference type="Pfam" id="PF00291">
    <property type="entry name" value="PALP"/>
    <property type="match status" value="1"/>
</dbReference>
<dbReference type="FunFam" id="3.40.50.1100:FF:000005">
    <property type="entry name" value="Threonine dehydratase catabolic"/>
    <property type="match status" value="1"/>
</dbReference>
<comment type="catalytic activity">
    <reaction evidence="1">
        <text>L-threonine = 2-oxobutanoate + NH4(+)</text>
        <dbReference type="Rhea" id="RHEA:22108"/>
        <dbReference type="ChEBI" id="CHEBI:16763"/>
        <dbReference type="ChEBI" id="CHEBI:28938"/>
        <dbReference type="ChEBI" id="CHEBI:57926"/>
        <dbReference type="EC" id="4.3.1.19"/>
    </reaction>
</comment>
<dbReference type="EMBL" id="CABVLZ010000001">
    <property type="protein sequence ID" value="VVU94310.1"/>
    <property type="molecule type" value="Genomic_DNA"/>
</dbReference>
<sequence length="516" mass="58126">MSTKVSLDGINKLYKTKELIDKASGRIYDLVKRTSLHKSQNLSNKNNIYFKREDEQQVFSFKIRGAYNKMLEIKNKDSQIYACSAGNHAQGVALAGTHLNFSTHIVMPIKTPEIKVINVKRFGGNVILFGSNFDEAKSKCYELAQENNGSIVDPFDDLEVIAGQGTVGKEIWEEMPNVDYIFAPIGGGGLISGVASYIKFMNPNIKVIGVQTYDSNGMYLSINEKEKIILPNVGLFSDGTAVKEVGNLTYEICQEILDDIVLVDTDDICLAIKDVYNDTRNIMEPAGALSVAGMKKYINQKQLNGKNIISILSGSNMDFKKISFVSDRANIKTKKEVLLAITIPEKPGTFLTMYNSIYPRNVLEFSYRYSNKETANIFISFTVDTEEDMQNVTHHIIKSIPTSTVIDISKDELAKTHLRFLMGGKVLNKPKNIIEKVYRFEFPEGPGALKKFLESLPVKWNVSLFHYKNYGDDIGRVLAGIQVPFSEESELNIYLDKLGYEWTDESKNIIYKNYIQ</sequence>
<evidence type="ECO:0000256" key="6">
    <source>
        <dbReference type="ARBA" id="ARBA00022605"/>
    </source>
</evidence>
<dbReference type="EC" id="4.3.1.19" evidence="5"/>
<dbReference type="InterPro" id="IPR001926">
    <property type="entry name" value="TrpB-like_PALP"/>
</dbReference>
<dbReference type="Gene3D" id="3.40.50.1100">
    <property type="match status" value="2"/>
</dbReference>
<keyword evidence="8" id="KW-0677">Repeat</keyword>
<organism evidence="13">
    <name type="scientific">seawater metagenome</name>
    <dbReference type="NCBI Taxonomy" id="1561972"/>
    <lineage>
        <taxon>unclassified sequences</taxon>
        <taxon>metagenomes</taxon>
        <taxon>ecological metagenomes</taxon>
    </lineage>
</organism>
<evidence type="ECO:0000256" key="1">
    <source>
        <dbReference type="ARBA" id="ARBA00001274"/>
    </source>
</evidence>
<dbReference type="InterPro" id="IPR045865">
    <property type="entry name" value="ACT-like_dom_sf"/>
</dbReference>
<evidence type="ECO:0000259" key="12">
    <source>
        <dbReference type="PROSITE" id="PS51672"/>
    </source>
</evidence>
<dbReference type="PANTHER" id="PTHR48078">
    <property type="entry name" value="THREONINE DEHYDRATASE, MITOCHONDRIAL-RELATED"/>
    <property type="match status" value="1"/>
</dbReference>
<evidence type="ECO:0000256" key="11">
    <source>
        <dbReference type="ARBA" id="ARBA00023304"/>
    </source>
</evidence>
<evidence type="ECO:0000256" key="9">
    <source>
        <dbReference type="ARBA" id="ARBA00022898"/>
    </source>
</evidence>
<dbReference type="SUPFAM" id="SSF55021">
    <property type="entry name" value="ACT-like"/>
    <property type="match status" value="2"/>
</dbReference>
<dbReference type="InterPro" id="IPR001721">
    <property type="entry name" value="TD_ACT-like"/>
</dbReference>
<dbReference type="GO" id="GO:0004794">
    <property type="term" value="F:threonine deaminase activity"/>
    <property type="evidence" value="ECO:0007669"/>
    <property type="project" value="UniProtKB-EC"/>
</dbReference>
<dbReference type="PANTHER" id="PTHR48078:SF11">
    <property type="entry name" value="THREONINE DEHYDRATASE, MITOCHONDRIAL"/>
    <property type="match status" value="1"/>
</dbReference>
<comment type="similarity">
    <text evidence="4">Belongs to the serine/threonine dehydratase family.</text>
</comment>
<gene>
    <name evidence="13" type="ORF">CPAV1605_30</name>
</gene>
<dbReference type="InterPro" id="IPR005787">
    <property type="entry name" value="Thr_deHydtase_biosynth"/>
</dbReference>
<dbReference type="AlphaFoldDB" id="A0A5E8CLN8"/>
<dbReference type="GO" id="GO:0030170">
    <property type="term" value="F:pyridoxal phosphate binding"/>
    <property type="evidence" value="ECO:0007669"/>
    <property type="project" value="InterPro"/>
</dbReference>
<dbReference type="NCBIfam" id="NF006674">
    <property type="entry name" value="PRK09224.1"/>
    <property type="match status" value="1"/>
</dbReference>
<keyword evidence="6" id="KW-0028">Amino-acid biosynthesis</keyword>
<dbReference type="GO" id="GO:0006567">
    <property type="term" value="P:L-threonine catabolic process"/>
    <property type="evidence" value="ECO:0007669"/>
    <property type="project" value="TreeGrafter"/>
</dbReference>
<dbReference type="CDD" id="cd01562">
    <property type="entry name" value="Thr-dehyd"/>
    <property type="match status" value="1"/>
</dbReference>
<dbReference type="GO" id="GO:0009097">
    <property type="term" value="P:isoleucine biosynthetic process"/>
    <property type="evidence" value="ECO:0007669"/>
    <property type="project" value="UniProtKB-UniPathway"/>
</dbReference>
<dbReference type="InterPro" id="IPR000634">
    <property type="entry name" value="Ser/Thr_deHydtase_PyrdxlP-BS"/>
</dbReference>
<dbReference type="InterPro" id="IPR038110">
    <property type="entry name" value="TD_ACT-like_sf"/>
</dbReference>
<evidence type="ECO:0000256" key="10">
    <source>
        <dbReference type="ARBA" id="ARBA00023239"/>
    </source>
</evidence>
<reference evidence="13" key="1">
    <citation type="submission" date="2019-09" db="EMBL/GenBank/DDBJ databases">
        <authorList>
            <person name="Needham M D."/>
        </authorList>
    </citation>
    <scope>NUCLEOTIDE SEQUENCE</scope>
</reference>
<dbReference type="FunFam" id="3.40.50.1100:FF:000007">
    <property type="entry name" value="L-threonine dehydratase catabolic TdcB"/>
    <property type="match status" value="1"/>
</dbReference>
<evidence type="ECO:0000256" key="2">
    <source>
        <dbReference type="ARBA" id="ARBA00001933"/>
    </source>
</evidence>
<evidence type="ECO:0000256" key="5">
    <source>
        <dbReference type="ARBA" id="ARBA00012096"/>
    </source>
</evidence>
<dbReference type="PROSITE" id="PS00165">
    <property type="entry name" value="DEHYDRATASE_SER_THR"/>
    <property type="match status" value="1"/>
</dbReference>
<keyword evidence="7" id="KW-0412">Isoleucine biosynthesis</keyword>
<dbReference type="PROSITE" id="PS51672">
    <property type="entry name" value="ACT_LIKE"/>
    <property type="match status" value="1"/>
</dbReference>
<comment type="cofactor">
    <cofactor evidence="2">
        <name>pyridoxal 5'-phosphate</name>
        <dbReference type="ChEBI" id="CHEBI:597326"/>
    </cofactor>
</comment>
<name>A0A5E8CLN8_9ZZZZ</name>